<feature type="transmembrane region" description="Helical" evidence="8">
    <location>
        <begin position="225"/>
        <end position="242"/>
    </location>
</feature>
<evidence type="ECO:0000256" key="2">
    <source>
        <dbReference type="ARBA" id="ARBA00005887"/>
    </source>
</evidence>
<sequence length="460" mass="48255">MLDTEHDDYSDGDVDIIGKAVYKHIQFNGTEGLTENQLAAAESYYDNYLDQPFFELSTVWVLLCAFLVFIMHLGFASIESGMCQRKNTVNILFKNVFIICSGLLLYGVYGFNSMYPTEAGATTILEGIFSFGKPISESINAGNDLSYGGTGLCQTGWADFIFQAMFAATAATIVSGAVAERVKLSSFMIFAVLLVGFAYPITGGWKWGGGVLDGMGFYDFAGSSVVHAFGGFAALACVLILGPRKGKYTANGVKPILPSNLPLANIGALLLWFGWFGFNCGSVLSADPEGISYVAITTSFGAASGGLAAILVSWIILKKPDLSMALNGILAGLVGITAGADQLSLLGACLAGGVGGGLVVVAVMFFDKLKIDDPVGAISVHGVCGIWGTLAVGLPFLCKEGAGSSFFVQLAGTAAIGAFAFAFSFIVFYIIKLVMGVRVDESEEAEGLDVAEHGAPAYNE</sequence>
<feature type="transmembrane region" description="Helical" evidence="8">
    <location>
        <begin position="409"/>
        <end position="431"/>
    </location>
</feature>
<feature type="transmembrane region" description="Helical" evidence="8">
    <location>
        <begin position="186"/>
        <end position="205"/>
    </location>
</feature>
<evidence type="ECO:0000256" key="5">
    <source>
        <dbReference type="ARBA" id="ARBA00022989"/>
    </source>
</evidence>
<comment type="similarity">
    <text evidence="2 8">Belongs to the ammonia transporter channel (TC 1.A.11.2) family.</text>
</comment>
<proteinExistence type="inferred from homology"/>
<accession>A0A8J7SM99</accession>
<dbReference type="Gene3D" id="1.10.3430.10">
    <property type="entry name" value="Ammonium transporter AmtB like domains"/>
    <property type="match status" value="1"/>
</dbReference>
<keyword evidence="5 8" id="KW-1133">Transmembrane helix</keyword>
<keyword evidence="4 8" id="KW-0812">Transmembrane</keyword>
<dbReference type="GO" id="GO:0005886">
    <property type="term" value="C:plasma membrane"/>
    <property type="evidence" value="ECO:0007669"/>
    <property type="project" value="UniProtKB-SubCell"/>
</dbReference>
<dbReference type="NCBIfam" id="TIGR00836">
    <property type="entry name" value="amt"/>
    <property type="match status" value="1"/>
</dbReference>
<dbReference type="GO" id="GO:0097272">
    <property type="term" value="P:ammonium homeostasis"/>
    <property type="evidence" value="ECO:0007669"/>
    <property type="project" value="TreeGrafter"/>
</dbReference>
<evidence type="ECO:0000256" key="4">
    <source>
        <dbReference type="ARBA" id="ARBA00022692"/>
    </source>
</evidence>
<feature type="transmembrane region" description="Helical" evidence="8">
    <location>
        <begin position="345"/>
        <end position="366"/>
    </location>
</feature>
<name>A0A8J7SM99_9BACT</name>
<comment type="caution">
    <text evidence="10">The sequence shown here is derived from an EMBL/GenBank/DDBJ whole genome shotgun (WGS) entry which is preliminary data.</text>
</comment>
<feature type="transmembrane region" description="Helical" evidence="8">
    <location>
        <begin position="322"/>
        <end position="339"/>
    </location>
</feature>
<dbReference type="PROSITE" id="PS01219">
    <property type="entry name" value="AMMONIUM_TRANSP"/>
    <property type="match status" value="1"/>
</dbReference>
<dbReference type="EMBL" id="JAENIM010000037">
    <property type="protein sequence ID" value="MBK1790968.1"/>
    <property type="molecule type" value="Genomic_DNA"/>
</dbReference>
<dbReference type="InterPro" id="IPR018047">
    <property type="entry name" value="Ammonium_transpt_CS"/>
</dbReference>
<keyword evidence="6 8" id="KW-0472">Membrane</keyword>
<evidence type="ECO:0000313" key="10">
    <source>
        <dbReference type="EMBL" id="MBK1790968.1"/>
    </source>
</evidence>
<reference evidence="10" key="1">
    <citation type="submission" date="2021-01" db="EMBL/GenBank/DDBJ databases">
        <title>Modified the classification status of verrucomicrobia.</title>
        <authorList>
            <person name="Feng X."/>
        </authorList>
    </citation>
    <scope>NUCLEOTIDE SEQUENCE</scope>
    <source>
        <strain evidence="10">_KCTC 22039</strain>
    </source>
</reference>
<dbReference type="Pfam" id="PF00909">
    <property type="entry name" value="Ammonium_transp"/>
    <property type="match status" value="1"/>
</dbReference>
<evidence type="ECO:0000256" key="8">
    <source>
        <dbReference type="RuleBase" id="RU362002"/>
    </source>
</evidence>
<organism evidence="10 11">
    <name type="scientific">Persicirhabdus sediminis</name>
    <dbReference type="NCBI Taxonomy" id="454144"/>
    <lineage>
        <taxon>Bacteria</taxon>
        <taxon>Pseudomonadati</taxon>
        <taxon>Verrucomicrobiota</taxon>
        <taxon>Verrucomicrobiia</taxon>
        <taxon>Verrucomicrobiales</taxon>
        <taxon>Verrucomicrobiaceae</taxon>
        <taxon>Persicirhabdus</taxon>
    </lineage>
</organism>
<evidence type="ECO:0000259" key="9">
    <source>
        <dbReference type="Pfam" id="PF00909"/>
    </source>
</evidence>
<feature type="domain" description="Ammonium transporter AmtB-like" evidence="9">
    <location>
        <begin position="59"/>
        <end position="458"/>
    </location>
</feature>
<dbReference type="AlphaFoldDB" id="A0A8J7SM99"/>
<feature type="transmembrane region" description="Helical" evidence="8">
    <location>
        <begin position="160"/>
        <end position="179"/>
    </location>
</feature>
<keyword evidence="3 8" id="KW-0813">Transport</keyword>
<dbReference type="SUPFAM" id="SSF111352">
    <property type="entry name" value="Ammonium transporter"/>
    <property type="match status" value="1"/>
</dbReference>
<dbReference type="InterPro" id="IPR024041">
    <property type="entry name" value="NH4_transpt_AmtB-like_dom"/>
</dbReference>
<evidence type="ECO:0000256" key="7">
    <source>
        <dbReference type="ARBA" id="ARBA00023177"/>
    </source>
</evidence>
<evidence type="ECO:0000256" key="6">
    <source>
        <dbReference type="ARBA" id="ARBA00023136"/>
    </source>
</evidence>
<feature type="transmembrane region" description="Helical" evidence="8">
    <location>
        <begin position="263"/>
        <end position="284"/>
    </location>
</feature>
<feature type="transmembrane region" description="Helical" evidence="8">
    <location>
        <begin position="91"/>
        <end position="109"/>
    </location>
</feature>
<keyword evidence="7 8" id="KW-0924">Ammonia transport</keyword>
<protein>
    <recommendedName>
        <fullName evidence="8">Ammonium transporter</fullName>
    </recommendedName>
</protein>
<dbReference type="GO" id="GO:0008519">
    <property type="term" value="F:ammonium channel activity"/>
    <property type="evidence" value="ECO:0007669"/>
    <property type="project" value="InterPro"/>
</dbReference>
<dbReference type="PANTHER" id="PTHR11730:SF62">
    <property type="entry name" value="AMMONIUM TRANSPORTER SLL1017-RELATED"/>
    <property type="match status" value="1"/>
</dbReference>
<evidence type="ECO:0000256" key="1">
    <source>
        <dbReference type="ARBA" id="ARBA00004141"/>
    </source>
</evidence>
<feature type="transmembrane region" description="Helical" evidence="8">
    <location>
        <begin position="59"/>
        <end position="79"/>
    </location>
</feature>
<feature type="transmembrane region" description="Helical" evidence="8">
    <location>
        <begin position="290"/>
        <end position="315"/>
    </location>
</feature>
<gene>
    <name evidence="10" type="primary">amt</name>
    <name evidence="10" type="ORF">JIN82_07340</name>
</gene>
<evidence type="ECO:0000256" key="3">
    <source>
        <dbReference type="ARBA" id="ARBA00022448"/>
    </source>
</evidence>
<keyword evidence="11" id="KW-1185">Reference proteome</keyword>
<evidence type="ECO:0000313" key="11">
    <source>
        <dbReference type="Proteomes" id="UP000624703"/>
    </source>
</evidence>
<comment type="subcellular location">
    <subcellularLocation>
        <location evidence="8">Cell membrane</location>
        <topology evidence="8">Multi-pass membrane protein</topology>
    </subcellularLocation>
    <subcellularLocation>
        <location evidence="1">Membrane</location>
        <topology evidence="1">Multi-pass membrane protein</topology>
    </subcellularLocation>
</comment>
<dbReference type="InterPro" id="IPR001905">
    <property type="entry name" value="Ammonium_transpt"/>
</dbReference>
<dbReference type="Proteomes" id="UP000624703">
    <property type="component" value="Unassembled WGS sequence"/>
</dbReference>
<dbReference type="PANTHER" id="PTHR11730">
    <property type="entry name" value="AMMONIUM TRANSPORTER"/>
    <property type="match status" value="1"/>
</dbReference>
<dbReference type="InterPro" id="IPR029020">
    <property type="entry name" value="Ammonium/urea_transptr"/>
</dbReference>
<feature type="transmembrane region" description="Helical" evidence="8">
    <location>
        <begin position="378"/>
        <end position="397"/>
    </location>
</feature>